<name>A0A803NL40_CANSA</name>
<dbReference type="SUPFAM" id="SSF56672">
    <property type="entry name" value="DNA/RNA polymerases"/>
    <property type="match status" value="1"/>
</dbReference>
<dbReference type="AlphaFoldDB" id="A0A803NL40"/>
<dbReference type="InterPro" id="IPR026960">
    <property type="entry name" value="RVT-Znf"/>
</dbReference>
<dbReference type="CDD" id="cd01650">
    <property type="entry name" value="RT_nLTR_like"/>
    <property type="match status" value="1"/>
</dbReference>
<protein>
    <recommendedName>
        <fullName evidence="1">Reverse transcriptase domain-containing protein</fullName>
    </recommendedName>
</protein>
<dbReference type="SUPFAM" id="SSF53098">
    <property type="entry name" value="Ribonuclease H-like"/>
    <property type="match status" value="1"/>
</dbReference>
<dbReference type="InterPro" id="IPR002156">
    <property type="entry name" value="RNaseH_domain"/>
</dbReference>
<feature type="domain" description="Reverse transcriptase" evidence="1">
    <location>
        <begin position="257"/>
        <end position="527"/>
    </location>
</feature>
<dbReference type="Gene3D" id="3.30.420.10">
    <property type="entry name" value="Ribonuclease H-like superfamily/Ribonuclease H"/>
    <property type="match status" value="1"/>
</dbReference>
<evidence type="ECO:0000259" key="1">
    <source>
        <dbReference type="PROSITE" id="PS50878"/>
    </source>
</evidence>
<dbReference type="Proteomes" id="UP000596661">
    <property type="component" value="Chromosome 1"/>
</dbReference>
<dbReference type="InterPro" id="IPR036397">
    <property type="entry name" value="RNaseH_sf"/>
</dbReference>
<dbReference type="PROSITE" id="PS50878">
    <property type="entry name" value="RT_POL"/>
    <property type="match status" value="1"/>
</dbReference>
<reference evidence="2" key="1">
    <citation type="submission" date="2018-11" db="EMBL/GenBank/DDBJ databases">
        <authorList>
            <person name="Grassa J C."/>
        </authorList>
    </citation>
    <scope>NUCLEOTIDE SEQUENCE [LARGE SCALE GENOMIC DNA]</scope>
</reference>
<dbReference type="Pfam" id="PF00078">
    <property type="entry name" value="RVT_1"/>
    <property type="match status" value="1"/>
</dbReference>
<evidence type="ECO:0000313" key="2">
    <source>
        <dbReference type="EnsemblPlants" id="cds.evm.model.01.2422"/>
    </source>
</evidence>
<dbReference type="InterPro" id="IPR044730">
    <property type="entry name" value="RNase_H-like_dom_plant"/>
</dbReference>
<dbReference type="EnsemblPlants" id="evm.model.01.2422">
    <property type="protein sequence ID" value="cds.evm.model.01.2422"/>
    <property type="gene ID" value="evm.TU.01.2422"/>
</dbReference>
<keyword evidence="3" id="KW-1185">Reference proteome</keyword>
<dbReference type="Pfam" id="PF13966">
    <property type="entry name" value="zf-RVT"/>
    <property type="match status" value="1"/>
</dbReference>
<dbReference type="InterPro" id="IPR012337">
    <property type="entry name" value="RNaseH-like_sf"/>
</dbReference>
<dbReference type="InterPro" id="IPR000477">
    <property type="entry name" value="RT_dom"/>
</dbReference>
<dbReference type="Gramene" id="evm.model.01.2422">
    <property type="protein sequence ID" value="cds.evm.model.01.2422"/>
    <property type="gene ID" value="evm.TU.01.2422"/>
</dbReference>
<reference evidence="2" key="2">
    <citation type="submission" date="2021-03" db="UniProtKB">
        <authorList>
            <consortium name="EnsemblPlants"/>
        </authorList>
    </citation>
    <scope>IDENTIFICATION</scope>
</reference>
<evidence type="ECO:0000313" key="3">
    <source>
        <dbReference type="Proteomes" id="UP000596661"/>
    </source>
</evidence>
<proteinExistence type="predicted"/>
<dbReference type="PANTHER" id="PTHR33116">
    <property type="entry name" value="REVERSE TRANSCRIPTASE ZINC-BINDING DOMAIN-CONTAINING PROTEIN-RELATED-RELATED"/>
    <property type="match status" value="1"/>
</dbReference>
<dbReference type="GO" id="GO:0004523">
    <property type="term" value="F:RNA-DNA hybrid ribonuclease activity"/>
    <property type="evidence" value="ECO:0007669"/>
    <property type="project" value="InterPro"/>
</dbReference>
<dbReference type="CDD" id="cd06222">
    <property type="entry name" value="RNase_H_like"/>
    <property type="match status" value="1"/>
</dbReference>
<organism evidence="2 3">
    <name type="scientific">Cannabis sativa</name>
    <name type="common">Hemp</name>
    <name type="synonym">Marijuana</name>
    <dbReference type="NCBI Taxonomy" id="3483"/>
    <lineage>
        <taxon>Eukaryota</taxon>
        <taxon>Viridiplantae</taxon>
        <taxon>Streptophyta</taxon>
        <taxon>Embryophyta</taxon>
        <taxon>Tracheophyta</taxon>
        <taxon>Spermatophyta</taxon>
        <taxon>Magnoliopsida</taxon>
        <taxon>eudicotyledons</taxon>
        <taxon>Gunneridae</taxon>
        <taxon>Pentapetalae</taxon>
        <taxon>rosids</taxon>
        <taxon>fabids</taxon>
        <taxon>Rosales</taxon>
        <taxon>Cannabaceae</taxon>
        <taxon>Cannabis</taxon>
    </lineage>
</organism>
<dbReference type="PANTHER" id="PTHR33116:SF86">
    <property type="entry name" value="REVERSE TRANSCRIPTASE DOMAIN-CONTAINING PROTEIN"/>
    <property type="match status" value="1"/>
</dbReference>
<sequence>MEDSRKILDYRNMSAVPFKGDKFTWTNKNYNGVLIKERLDRGFVNRVWGDVFVESHISHLDFYSSDHRAIEYVVSLPTQSNREVHHQSRFRFAQFWLKDPDCQEIIATNWAQSQAENPISFLLQNIADCTNALQSWHSNKAKSRYNNNKIKTLLDSNGRTLTSEADLANEVSSHFSSLFTAMGADDEAITTTLEAITPSITADMKIFLLKEFTSSDVEDALHSMAPDKSPGIDGMSAMFYQQHWDIVGPLVTQCVLQILNDGANLDEINSALITLIPKVEQPTRISEYRPISLCSVLYKLVSKAIVNRFKTAPPAAISQNQSAFLLGRLITDNVVLAFELVHYLKNKKQGRLGYATLKLDMIKAFDRVEWIFLEKVMSKMGFDAKWVDLVMLCVSSSTLSFNINGVVHGLVTPQRGLYQGDAVSPYLFLICSEGLSALLRKQEELGNLKGLSISRSAPSVSHLLFADDSLLYCQATEASCQAINRVLDVYHRASGQLLNTEKTVMSFSPNTSAVVQNRFHSVLGMPICELHEKYLGLPSYAGRDKKELFSNIKDCIWKLMNSWHAKLFSIGGRKILLKAVVKSIPTYAMSSFSLPKKICQQIEPMIANFWWGSNTNKSKIHWKKWSLLCQSKAEGGLGFRSLRILILSWLRRDLLVKGLRWKIGFGNKVRCATDPWLPGTTSFLPFSYSGDREFTVEHYITPDRHWDLPLTASHFGNIDVDRILAIPLSSNPREDKLFRHHSDCGIYTVKSGYHLAERLGKLNDSSPSDSNRQWWNRLWSLSLPKKVKIFVWRVINNALPTAPNLQYRKISPTTACSLCNYHWESVGHALFSCSRPRQVWSQAKFNHLPLNIKNLHGPDIFSYLTAGCNNVELEKILCLVWCIWTERNKELHQTKPKQAKVICTFAETYLQRFYKAQAHPIHASGSSASVQQDVPASPSNASLPGPIRWKPPPPGFYKLNVDASFDSDGSIISNGAVIRDFFGDVMGAFSKPLYGWYSVKEMEANGLIHSLPWALENGLNIDFVETDSLIVVNAINKKSPLNCISFYHDVIDDIILLS</sequence>
<dbReference type="Pfam" id="PF13456">
    <property type="entry name" value="RVT_3"/>
    <property type="match status" value="1"/>
</dbReference>
<accession>A0A803NL40</accession>
<dbReference type="InterPro" id="IPR043502">
    <property type="entry name" value="DNA/RNA_pol_sf"/>
</dbReference>
<dbReference type="GO" id="GO:0003676">
    <property type="term" value="F:nucleic acid binding"/>
    <property type="evidence" value="ECO:0007669"/>
    <property type="project" value="InterPro"/>
</dbReference>
<dbReference type="EMBL" id="UZAU01000073">
    <property type="status" value="NOT_ANNOTATED_CDS"/>
    <property type="molecule type" value="Genomic_DNA"/>
</dbReference>